<dbReference type="AlphaFoldDB" id="A0AAI9G380"/>
<dbReference type="EMBL" id="ABLTIR010000010">
    <property type="protein sequence ID" value="EKZ1925797.1"/>
    <property type="molecule type" value="Genomic_DNA"/>
</dbReference>
<dbReference type="SUPFAM" id="SSF47413">
    <property type="entry name" value="lambda repressor-like DNA-binding domains"/>
    <property type="match status" value="1"/>
</dbReference>
<name>A0AAI9G380_STEMA</name>
<dbReference type="Gene3D" id="1.10.260.40">
    <property type="entry name" value="lambda repressor-like DNA-binding domains"/>
    <property type="match status" value="1"/>
</dbReference>
<accession>A0AAI9G380</accession>
<dbReference type="InterPro" id="IPR010982">
    <property type="entry name" value="Lambda_DNA-bd_dom_sf"/>
</dbReference>
<dbReference type="Pfam" id="PF01381">
    <property type="entry name" value="HTH_3"/>
    <property type="match status" value="1"/>
</dbReference>
<sequence>MRDFVALQCLSSKHQNAQAGAYAEQMAKVDPVVTIADNVRRFMQARGDSQAALAQRAGVSQRAIGDLMTYGRGHFKNPTVRTVDAIAAAYSVAPWALLLPNFPSDPAVLESVSTLLGNYLDLEAGDRETVDRLVSAMGRGTGTHSVKQRSAG</sequence>
<protein>
    <submittedName>
        <fullName evidence="2">Helix-turn-helix transcriptional regulator</fullName>
    </submittedName>
</protein>
<reference evidence="2" key="1">
    <citation type="submission" date="2023-08" db="EMBL/GenBank/DDBJ databases">
        <authorList>
            <consortium name="Clinical and Environmental Microbiology Branch: Whole genome sequencing antimicrobial resistance pathogens in the healthcare setting"/>
        </authorList>
    </citation>
    <scope>NUCLEOTIDE SEQUENCE</scope>
    <source>
        <strain evidence="2">2023CJ-00293</strain>
    </source>
</reference>
<evidence type="ECO:0000259" key="1">
    <source>
        <dbReference type="PROSITE" id="PS50943"/>
    </source>
</evidence>
<dbReference type="PROSITE" id="PS50943">
    <property type="entry name" value="HTH_CROC1"/>
    <property type="match status" value="1"/>
</dbReference>
<dbReference type="InterPro" id="IPR001387">
    <property type="entry name" value="Cro/C1-type_HTH"/>
</dbReference>
<evidence type="ECO:0000313" key="3">
    <source>
        <dbReference type="Proteomes" id="UP001225498"/>
    </source>
</evidence>
<evidence type="ECO:0000313" key="2">
    <source>
        <dbReference type="EMBL" id="EKZ1925797.1"/>
    </source>
</evidence>
<feature type="domain" description="HTH cro/C1-type" evidence="1">
    <location>
        <begin position="39"/>
        <end position="98"/>
    </location>
</feature>
<gene>
    <name evidence="2" type="ORF">REH87_000773</name>
</gene>
<proteinExistence type="predicted"/>
<dbReference type="RefSeq" id="WP_143565876.1">
    <property type="nucleotide sequence ID" value="NZ_JAXRUY010000006.1"/>
</dbReference>
<dbReference type="SMART" id="SM00530">
    <property type="entry name" value="HTH_XRE"/>
    <property type="match status" value="1"/>
</dbReference>
<dbReference type="Proteomes" id="UP001225498">
    <property type="component" value="Unassembled WGS sequence"/>
</dbReference>
<dbReference type="CDD" id="cd00093">
    <property type="entry name" value="HTH_XRE"/>
    <property type="match status" value="1"/>
</dbReference>
<dbReference type="GO" id="GO:0003677">
    <property type="term" value="F:DNA binding"/>
    <property type="evidence" value="ECO:0007669"/>
    <property type="project" value="InterPro"/>
</dbReference>
<organism evidence="2 3">
    <name type="scientific">Stenotrophomonas maltophilia</name>
    <name type="common">Pseudomonas maltophilia</name>
    <name type="synonym">Xanthomonas maltophilia</name>
    <dbReference type="NCBI Taxonomy" id="40324"/>
    <lineage>
        <taxon>Bacteria</taxon>
        <taxon>Pseudomonadati</taxon>
        <taxon>Pseudomonadota</taxon>
        <taxon>Gammaproteobacteria</taxon>
        <taxon>Lysobacterales</taxon>
        <taxon>Lysobacteraceae</taxon>
        <taxon>Stenotrophomonas</taxon>
        <taxon>Stenotrophomonas maltophilia group</taxon>
    </lineage>
</organism>
<comment type="caution">
    <text evidence="2">The sequence shown here is derived from an EMBL/GenBank/DDBJ whole genome shotgun (WGS) entry which is preliminary data.</text>
</comment>